<dbReference type="EMBL" id="NEXM01000020">
    <property type="protein sequence ID" value="PSN99063.1"/>
    <property type="molecule type" value="Genomic_DNA"/>
</dbReference>
<dbReference type="Pfam" id="PF00571">
    <property type="entry name" value="CBS"/>
    <property type="match status" value="2"/>
</dbReference>
<evidence type="ECO:0000313" key="4">
    <source>
        <dbReference type="EMBL" id="PSN99063.1"/>
    </source>
</evidence>
<protein>
    <recommendedName>
        <fullName evidence="3">CBS domain-containing protein</fullName>
    </recommendedName>
</protein>
<dbReference type="InterPro" id="IPR051257">
    <property type="entry name" value="Diverse_CBS-Domain"/>
</dbReference>
<organism evidence="4 5">
    <name type="scientific">Candidatus Marsarchaeota G2 archaeon ECH_B_SAG-F08</name>
    <dbReference type="NCBI Taxonomy" id="1978165"/>
    <lineage>
        <taxon>Archaea</taxon>
        <taxon>Candidatus Marsarchaeota</taxon>
        <taxon>Candidatus Marsarchaeota group 2</taxon>
    </lineage>
</organism>
<dbReference type="Proteomes" id="UP000240381">
    <property type="component" value="Unassembled WGS sequence"/>
</dbReference>
<dbReference type="InterPro" id="IPR000644">
    <property type="entry name" value="CBS_dom"/>
</dbReference>
<accession>A0A2R6BK78</accession>
<dbReference type="SMART" id="SM00116">
    <property type="entry name" value="CBS"/>
    <property type="match status" value="2"/>
</dbReference>
<evidence type="ECO:0000259" key="3">
    <source>
        <dbReference type="PROSITE" id="PS51371"/>
    </source>
</evidence>
<dbReference type="PANTHER" id="PTHR43080">
    <property type="entry name" value="CBS DOMAIN-CONTAINING PROTEIN CBSX3, MITOCHONDRIAL"/>
    <property type="match status" value="1"/>
</dbReference>
<proteinExistence type="predicted"/>
<evidence type="ECO:0000256" key="2">
    <source>
        <dbReference type="PROSITE-ProRule" id="PRU00703"/>
    </source>
</evidence>
<sequence>MSIQEIMTKGVVTAPESSSLLQLRARLLELRISRIVITNNEGKAVGIVSVKDLLRYALQDTSGRELSEVKANEIMSRPLITVTPSTSLKEASKKMIQKRVSSLVVMENERVVG</sequence>
<reference evidence="4 5" key="1">
    <citation type="submission" date="2017-04" db="EMBL/GenBank/DDBJ databases">
        <title>Novel microbial lineages endemic to geothermal iron-oxide mats fill important gaps in the evolutionary history of Archaea.</title>
        <authorList>
            <person name="Jay Z.J."/>
            <person name="Beam J.P."/>
            <person name="Dlakic M."/>
            <person name="Rusch D.B."/>
            <person name="Kozubal M.A."/>
            <person name="Inskeep W.P."/>
        </authorList>
    </citation>
    <scope>NUCLEOTIDE SEQUENCE [LARGE SCALE GENOMIC DNA]</scope>
    <source>
        <strain evidence="4">ECH_B_SAG-F08</strain>
    </source>
</reference>
<dbReference type="InterPro" id="IPR046342">
    <property type="entry name" value="CBS_dom_sf"/>
</dbReference>
<feature type="domain" description="CBS" evidence="3">
    <location>
        <begin position="7"/>
        <end position="66"/>
    </location>
</feature>
<evidence type="ECO:0000256" key="1">
    <source>
        <dbReference type="ARBA" id="ARBA00023122"/>
    </source>
</evidence>
<dbReference type="PROSITE" id="PS51371">
    <property type="entry name" value="CBS"/>
    <property type="match status" value="2"/>
</dbReference>
<gene>
    <name evidence="4" type="ORF">B9Q11_01310</name>
</gene>
<comment type="caution">
    <text evidence="4">The sequence shown here is derived from an EMBL/GenBank/DDBJ whole genome shotgun (WGS) entry which is preliminary data.</text>
</comment>
<feature type="domain" description="CBS" evidence="3">
    <location>
        <begin position="75"/>
        <end position="113"/>
    </location>
</feature>
<dbReference type="AlphaFoldDB" id="A0A2R6BK78"/>
<keyword evidence="1 2" id="KW-0129">CBS domain</keyword>
<dbReference type="PANTHER" id="PTHR43080:SF2">
    <property type="entry name" value="CBS DOMAIN-CONTAINING PROTEIN"/>
    <property type="match status" value="1"/>
</dbReference>
<dbReference type="Gene3D" id="3.10.580.10">
    <property type="entry name" value="CBS-domain"/>
    <property type="match status" value="1"/>
</dbReference>
<evidence type="ECO:0000313" key="5">
    <source>
        <dbReference type="Proteomes" id="UP000240381"/>
    </source>
</evidence>
<dbReference type="SUPFAM" id="SSF54631">
    <property type="entry name" value="CBS-domain pair"/>
    <property type="match status" value="1"/>
</dbReference>
<name>A0A2R6BK78_9ARCH</name>